<accession>A0A1Q2D4A4</accession>
<name>A0A1Q2D4A4_9ENTE</name>
<dbReference type="PANTHER" id="PTHR46211:SF1">
    <property type="entry name" value="GLYCEROPHOSPHODIESTER PHOSPHODIESTERASE, CYTOPLASMIC"/>
    <property type="match status" value="1"/>
</dbReference>
<protein>
    <submittedName>
        <fullName evidence="1">Uncharacterized protein</fullName>
    </submittedName>
</protein>
<evidence type="ECO:0000313" key="1">
    <source>
        <dbReference type="EMBL" id="AQP53183.1"/>
    </source>
</evidence>
<dbReference type="Gene3D" id="3.20.20.190">
    <property type="entry name" value="Phosphatidylinositol (PI) phosphodiesterase"/>
    <property type="match status" value="1"/>
</dbReference>
<reference evidence="1 2" key="1">
    <citation type="journal article" date="2010" name="Int. J. Syst. Evol. Microbiol.">
        <title>Vagococcus penaei sp. nov., isolated from spoilage microbiota of cooked shrimp (Penaeus vannamei).</title>
        <authorList>
            <person name="Jaffres E."/>
            <person name="Prevost H."/>
            <person name="Rossero A."/>
            <person name="Joffraud J.J."/>
            <person name="Dousset X."/>
        </authorList>
    </citation>
    <scope>NUCLEOTIDE SEQUENCE [LARGE SCALE GENOMIC DNA]</scope>
    <source>
        <strain evidence="1 2">CD276</strain>
    </source>
</reference>
<dbReference type="PANTHER" id="PTHR46211">
    <property type="entry name" value="GLYCEROPHOSPHORYL DIESTER PHOSPHODIESTERASE"/>
    <property type="match status" value="1"/>
</dbReference>
<dbReference type="Pfam" id="PF03009">
    <property type="entry name" value="GDPD"/>
    <property type="match status" value="1"/>
</dbReference>
<dbReference type="AlphaFoldDB" id="A0A1Q2D4A4"/>
<dbReference type="Proteomes" id="UP000188246">
    <property type="component" value="Chromosome"/>
</dbReference>
<evidence type="ECO:0000313" key="2">
    <source>
        <dbReference type="Proteomes" id="UP000188246"/>
    </source>
</evidence>
<gene>
    <name evidence="1" type="ORF">BW732_02335</name>
</gene>
<proteinExistence type="predicted"/>
<dbReference type="KEGG" id="vpi:BW732_02335"/>
<keyword evidence="2" id="KW-1185">Reference proteome</keyword>
<dbReference type="PROSITE" id="PS51704">
    <property type="entry name" value="GP_PDE"/>
    <property type="match status" value="1"/>
</dbReference>
<dbReference type="GO" id="GO:0008081">
    <property type="term" value="F:phosphoric diester hydrolase activity"/>
    <property type="evidence" value="ECO:0007669"/>
    <property type="project" value="InterPro"/>
</dbReference>
<dbReference type="InterPro" id="IPR030395">
    <property type="entry name" value="GP_PDE_dom"/>
</dbReference>
<dbReference type="EMBL" id="CP019609">
    <property type="protein sequence ID" value="AQP53183.1"/>
    <property type="molecule type" value="Genomic_DNA"/>
</dbReference>
<dbReference type="SUPFAM" id="SSF51695">
    <property type="entry name" value="PLC-like phosphodiesterases"/>
    <property type="match status" value="1"/>
</dbReference>
<dbReference type="STRING" id="633807.BW732_02335"/>
<dbReference type="RefSeq" id="WP_077275278.1">
    <property type="nucleotide sequence ID" value="NZ_CP019609.1"/>
</dbReference>
<dbReference type="OrthoDB" id="384721at2"/>
<dbReference type="InterPro" id="IPR017946">
    <property type="entry name" value="PLC-like_Pdiesterase_TIM-brl"/>
</dbReference>
<organism evidence="1 2">
    <name type="scientific">Vagococcus penaei</name>
    <dbReference type="NCBI Taxonomy" id="633807"/>
    <lineage>
        <taxon>Bacteria</taxon>
        <taxon>Bacillati</taxon>
        <taxon>Bacillota</taxon>
        <taxon>Bacilli</taxon>
        <taxon>Lactobacillales</taxon>
        <taxon>Enterococcaceae</taxon>
        <taxon>Vagococcus</taxon>
    </lineage>
</organism>
<dbReference type="GO" id="GO:0006629">
    <property type="term" value="P:lipid metabolic process"/>
    <property type="evidence" value="ECO:0007669"/>
    <property type="project" value="InterPro"/>
</dbReference>
<sequence length="243" mass="27264">MTKIIAHRGSKGTHPENTLSAFKEACIVQSDGIELDVQLTKDNHLIVMHDEEVNRTTNGSGLIKELTLAELKELDAGAWFSKCFTGERVPTLVEVLTLLEDLEYTGLLNIELKTDKFAYYGIEDFVLETIANRFEKGAIMLSSFNSETIDRLSENNQSYPKALIMGQSQAKINLALSESKYEGFHPSMAWVEAHLDLAKQSPKSVRPWTVNSEAELLTCFKLQLAGCHTDFPERALKLRERGN</sequence>